<gene>
    <name evidence="1" type="ORF">PSON_ATCC_30995.1.T1120213</name>
</gene>
<reference evidence="1" key="1">
    <citation type="submission" date="2021-01" db="EMBL/GenBank/DDBJ databases">
        <authorList>
            <consortium name="Genoscope - CEA"/>
            <person name="William W."/>
        </authorList>
    </citation>
    <scope>NUCLEOTIDE SEQUENCE</scope>
</reference>
<accession>A0A8S1QNF7</accession>
<name>A0A8S1QNF7_9CILI</name>
<evidence type="ECO:0000313" key="1">
    <source>
        <dbReference type="EMBL" id="CAD8117086.1"/>
    </source>
</evidence>
<comment type="caution">
    <text evidence="1">The sequence shown here is derived from an EMBL/GenBank/DDBJ whole genome shotgun (WGS) entry which is preliminary data.</text>
</comment>
<keyword evidence="2" id="KW-1185">Reference proteome</keyword>
<dbReference type="Proteomes" id="UP000692954">
    <property type="component" value="Unassembled WGS sequence"/>
</dbReference>
<dbReference type="EMBL" id="CAJJDN010000112">
    <property type="protein sequence ID" value="CAD8117086.1"/>
    <property type="molecule type" value="Genomic_DNA"/>
</dbReference>
<sequence>MCFPSQYDRTKVSLQIYNYEILNRTKIRNLKRGRRGITNSQKLLNNEQ</sequence>
<evidence type="ECO:0000313" key="2">
    <source>
        <dbReference type="Proteomes" id="UP000692954"/>
    </source>
</evidence>
<dbReference type="AlphaFoldDB" id="A0A8S1QNF7"/>
<organism evidence="1 2">
    <name type="scientific">Paramecium sonneborni</name>
    <dbReference type="NCBI Taxonomy" id="65129"/>
    <lineage>
        <taxon>Eukaryota</taxon>
        <taxon>Sar</taxon>
        <taxon>Alveolata</taxon>
        <taxon>Ciliophora</taxon>
        <taxon>Intramacronucleata</taxon>
        <taxon>Oligohymenophorea</taxon>
        <taxon>Peniculida</taxon>
        <taxon>Parameciidae</taxon>
        <taxon>Paramecium</taxon>
    </lineage>
</organism>
<protein>
    <submittedName>
        <fullName evidence="1">Uncharacterized protein</fullName>
    </submittedName>
</protein>
<proteinExistence type="predicted"/>